<organism evidence="2 3">
    <name type="scientific">Mesorhabditis belari</name>
    <dbReference type="NCBI Taxonomy" id="2138241"/>
    <lineage>
        <taxon>Eukaryota</taxon>
        <taxon>Metazoa</taxon>
        <taxon>Ecdysozoa</taxon>
        <taxon>Nematoda</taxon>
        <taxon>Chromadorea</taxon>
        <taxon>Rhabditida</taxon>
        <taxon>Rhabditina</taxon>
        <taxon>Rhabditomorpha</taxon>
        <taxon>Rhabditoidea</taxon>
        <taxon>Rhabditidae</taxon>
        <taxon>Mesorhabditinae</taxon>
        <taxon>Mesorhabditis</taxon>
    </lineage>
</organism>
<dbReference type="AlphaFoldDB" id="A0AAF3F7T9"/>
<dbReference type="InterPro" id="IPR000719">
    <property type="entry name" value="Prot_kinase_dom"/>
</dbReference>
<reference evidence="3" key="1">
    <citation type="submission" date="2024-02" db="UniProtKB">
        <authorList>
            <consortium name="WormBaseParasite"/>
        </authorList>
    </citation>
    <scope>IDENTIFICATION</scope>
</reference>
<evidence type="ECO:0000313" key="3">
    <source>
        <dbReference type="WBParaSite" id="MBELARI_LOCUS2887"/>
    </source>
</evidence>
<keyword evidence="2" id="KW-1185">Reference proteome</keyword>
<dbReference type="Gene3D" id="1.10.510.10">
    <property type="entry name" value="Transferase(Phosphotransferase) domain 1"/>
    <property type="match status" value="1"/>
</dbReference>
<dbReference type="Proteomes" id="UP000887575">
    <property type="component" value="Unassembled WGS sequence"/>
</dbReference>
<dbReference type="PROSITE" id="PS50011">
    <property type="entry name" value="PROTEIN_KINASE_DOM"/>
    <property type="match status" value="1"/>
</dbReference>
<accession>A0AAF3F7T9</accession>
<feature type="domain" description="Protein kinase" evidence="1">
    <location>
        <begin position="1"/>
        <end position="103"/>
    </location>
</feature>
<dbReference type="WBParaSite" id="MBELARI_LOCUS2887">
    <property type="protein sequence ID" value="MBELARI_LOCUS2887"/>
    <property type="gene ID" value="MBELARI_LOCUS2887"/>
</dbReference>
<dbReference type="Pfam" id="PF00069">
    <property type="entry name" value="Pkinase"/>
    <property type="match status" value="1"/>
</dbReference>
<sequence>MSPEILFLQGKISPKSDIYGMGLVLWEIIERKYVFMEFIENNRFQVSSFKHKCHGMNLKEIDPLNSIEELKQLVYSCTSFDRASRWDASQGLQHLKKLKEKFVLFSKLPGSSKPSNCTLKQIFTIDENPNESFSSTSLPLEENQPNEQTIQPLINSYPLAKKMIQHHGNINEFLIEEGPLENLLEIKHLTQAKK</sequence>
<dbReference type="InterPro" id="IPR011009">
    <property type="entry name" value="Kinase-like_dom_sf"/>
</dbReference>
<dbReference type="GO" id="GO:0004672">
    <property type="term" value="F:protein kinase activity"/>
    <property type="evidence" value="ECO:0007669"/>
    <property type="project" value="InterPro"/>
</dbReference>
<name>A0AAF3F7T9_9BILA</name>
<evidence type="ECO:0000259" key="1">
    <source>
        <dbReference type="PROSITE" id="PS50011"/>
    </source>
</evidence>
<dbReference type="GO" id="GO:0005524">
    <property type="term" value="F:ATP binding"/>
    <property type="evidence" value="ECO:0007669"/>
    <property type="project" value="InterPro"/>
</dbReference>
<protein>
    <recommendedName>
        <fullName evidence="1">Protein kinase domain-containing protein</fullName>
    </recommendedName>
</protein>
<evidence type="ECO:0000313" key="2">
    <source>
        <dbReference type="Proteomes" id="UP000887575"/>
    </source>
</evidence>
<proteinExistence type="predicted"/>
<dbReference type="SUPFAM" id="SSF56112">
    <property type="entry name" value="Protein kinase-like (PK-like)"/>
    <property type="match status" value="1"/>
</dbReference>